<proteinExistence type="inferred from homology"/>
<dbReference type="GO" id="GO:0008818">
    <property type="term" value="F:cobalamin 5'-phosphate synthase activity"/>
    <property type="evidence" value="ECO:0007669"/>
    <property type="project" value="UniProtKB-UniRule"/>
</dbReference>
<comment type="function">
    <text evidence="14 19">Joins adenosylcobinamide-GDP and alpha-ribazole to generate adenosylcobalamin (Ado-cobalamin). Also synthesizes adenosylcobalamin 5'-phosphate from adenosylcobinamide-GDP and alpha-ribazole 5'-phosphate.</text>
</comment>
<keyword evidence="10 19" id="KW-0812">Transmembrane</keyword>
<evidence type="ECO:0000256" key="10">
    <source>
        <dbReference type="ARBA" id="ARBA00022692"/>
    </source>
</evidence>
<evidence type="ECO:0000256" key="9">
    <source>
        <dbReference type="ARBA" id="ARBA00022679"/>
    </source>
</evidence>
<dbReference type="HAMAP" id="MF_00719">
    <property type="entry name" value="CobS"/>
    <property type="match status" value="1"/>
</dbReference>
<keyword evidence="9 19" id="KW-0808">Transferase</keyword>
<evidence type="ECO:0000256" key="18">
    <source>
        <dbReference type="ARBA" id="ARBA00049504"/>
    </source>
</evidence>
<evidence type="ECO:0000256" key="4">
    <source>
        <dbReference type="ARBA" id="ARBA00010561"/>
    </source>
</evidence>
<evidence type="ECO:0000256" key="12">
    <source>
        <dbReference type="ARBA" id="ARBA00022989"/>
    </source>
</evidence>
<protein>
    <recommendedName>
        <fullName evidence="6 19">Adenosylcobinamide-GDP ribazoletransferase</fullName>
        <ecNumber evidence="5 19">2.7.8.26</ecNumber>
    </recommendedName>
    <alternativeName>
        <fullName evidence="16 19">Cobalamin synthase</fullName>
    </alternativeName>
    <alternativeName>
        <fullName evidence="15 19">Cobalamin-5'-phosphate synthase</fullName>
    </alternativeName>
</protein>
<feature type="transmembrane region" description="Helical" evidence="19">
    <location>
        <begin position="107"/>
        <end position="127"/>
    </location>
</feature>
<dbReference type="KEGG" id="csn:Cyast_1040"/>
<keyword evidence="11 19" id="KW-0460">Magnesium</keyword>
<dbReference type="eggNOG" id="COG0368">
    <property type="taxonomic scope" value="Bacteria"/>
</dbReference>
<comment type="pathway">
    <text evidence="3 19">Cofactor biosynthesis; adenosylcobalamin biosynthesis; adenosylcobalamin from cob(II)yrinate a,c-diamide: step 7/7.</text>
</comment>
<feature type="transmembrane region" description="Helical" evidence="19">
    <location>
        <begin position="201"/>
        <end position="220"/>
    </location>
</feature>
<dbReference type="GO" id="GO:0009236">
    <property type="term" value="P:cobalamin biosynthetic process"/>
    <property type="evidence" value="ECO:0007669"/>
    <property type="project" value="UniProtKB-UniRule"/>
</dbReference>
<keyword evidence="8 19" id="KW-0169">Cobalamin biosynthesis</keyword>
<keyword evidence="12 19" id="KW-1133">Transmembrane helix</keyword>
<keyword evidence="7 19" id="KW-1003">Cell membrane</keyword>
<evidence type="ECO:0000256" key="3">
    <source>
        <dbReference type="ARBA" id="ARBA00004663"/>
    </source>
</evidence>
<dbReference type="PANTHER" id="PTHR34148:SF1">
    <property type="entry name" value="ADENOSYLCOBINAMIDE-GDP RIBAZOLETRANSFERASE"/>
    <property type="match status" value="1"/>
</dbReference>
<comment type="catalytic activity">
    <reaction evidence="17 19">
        <text>alpha-ribazole + adenosylcob(III)inamide-GDP = adenosylcob(III)alamin + GMP + H(+)</text>
        <dbReference type="Rhea" id="RHEA:16049"/>
        <dbReference type="ChEBI" id="CHEBI:10329"/>
        <dbReference type="ChEBI" id="CHEBI:15378"/>
        <dbReference type="ChEBI" id="CHEBI:18408"/>
        <dbReference type="ChEBI" id="CHEBI:58115"/>
        <dbReference type="ChEBI" id="CHEBI:60487"/>
        <dbReference type="EC" id="2.7.8.26"/>
    </reaction>
</comment>
<dbReference type="GO" id="GO:0005886">
    <property type="term" value="C:plasma membrane"/>
    <property type="evidence" value="ECO:0007669"/>
    <property type="project" value="UniProtKB-SubCell"/>
</dbReference>
<dbReference type="GO" id="GO:0051073">
    <property type="term" value="F:adenosylcobinamide-GDP ribazoletransferase activity"/>
    <property type="evidence" value="ECO:0007669"/>
    <property type="project" value="UniProtKB-UniRule"/>
</dbReference>
<evidence type="ECO:0000256" key="13">
    <source>
        <dbReference type="ARBA" id="ARBA00023136"/>
    </source>
</evidence>
<dbReference type="InterPro" id="IPR003805">
    <property type="entry name" value="CobS"/>
</dbReference>
<feature type="transmembrane region" description="Helical" evidence="19">
    <location>
        <begin position="31"/>
        <end position="53"/>
    </location>
</feature>
<dbReference type="HOGENOM" id="CLU_057426_3_1_3"/>
<dbReference type="Proteomes" id="UP000010483">
    <property type="component" value="Chromosome"/>
</dbReference>
<keyword evidence="13 19" id="KW-0472">Membrane</keyword>
<evidence type="ECO:0000256" key="11">
    <source>
        <dbReference type="ARBA" id="ARBA00022842"/>
    </source>
</evidence>
<evidence type="ECO:0000256" key="15">
    <source>
        <dbReference type="ARBA" id="ARBA00032605"/>
    </source>
</evidence>
<organism evidence="20 21">
    <name type="scientific">Cyanobacterium stanieri (strain ATCC 29140 / PCC 7202)</name>
    <dbReference type="NCBI Taxonomy" id="292563"/>
    <lineage>
        <taxon>Bacteria</taxon>
        <taxon>Bacillati</taxon>
        <taxon>Cyanobacteriota</taxon>
        <taxon>Cyanophyceae</taxon>
        <taxon>Oscillatoriophycideae</taxon>
        <taxon>Chroococcales</taxon>
        <taxon>Geminocystaceae</taxon>
        <taxon>Cyanobacterium</taxon>
    </lineage>
</organism>
<gene>
    <name evidence="19" type="primary">cobS</name>
    <name evidence="20" type="ordered locus">Cyast_1040</name>
</gene>
<evidence type="ECO:0000256" key="6">
    <source>
        <dbReference type="ARBA" id="ARBA00015850"/>
    </source>
</evidence>
<evidence type="ECO:0000313" key="21">
    <source>
        <dbReference type="Proteomes" id="UP000010483"/>
    </source>
</evidence>
<name>K9YJG0_CYASC</name>
<dbReference type="NCBIfam" id="TIGR00317">
    <property type="entry name" value="cobS"/>
    <property type="match status" value="1"/>
</dbReference>
<dbReference type="AlphaFoldDB" id="K9YJG0"/>
<dbReference type="PATRIC" id="fig|292563.3.peg.1089"/>
<dbReference type="PANTHER" id="PTHR34148">
    <property type="entry name" value="ADENOSYLCOBINAMIDE-GDP RIBAZOLETRANSFERASE"/>
    <property type="match status" value="1"/>
</dbReference>
<dbReference type="EC" id="2.7.8.26" evidence="5 19"/>
<accession>K9YJG0</accession>
<dbReference type="Pfam" id="PF02654">
    <property type="entry name" value="CobS"/>
    <property type="match status" value="1"/>
</dbReference>
<evidence type="ECO:0000256" key="17">
    <source>
        <dbReference type="ARBA" id="ARBA00048623"/>
    </source>
</evidence>
<evidence type="ECO:0000256" key="5">
    <source>
        <dbReference type="ARBA" id="ARBA00013200"/>
    </source>
</evidence>
<comment type="similarity">
    <text evidence="4 19">Belongs to the CobS family.</text>
</comment>
<reference evidence="21" key="1">
    <citation type="journal article" date="2013" name="Proc. Natl. Acad. Sci. U.S.A.">
        <title>Improving the coverage of the cyanobacterial phylum using diversity-driven genome sequencing.</title>
        <authorList>
            <person name="Shih P.M."/>
            <person name="Wu D."/>
            <person name="Latifi A."/>
            <person name="Axen S.D."/>
            <person name="Fewer D.P."/>
            <person name="Talla E."/>
            <person name="Calteau A."/>
            <person name="Cai F."/>
            <person name="Tandeau de Marsac N."/>
            <person name="Rippka R."/>
            <person name="Herdman M."/>
            <person name="Sivonen K."/>
            <person name="Coursin T."/>
            <person name="Laurent T."/>
            <person name="Goodwin L."/>
            <person name="Nolan M."/>
            <person name="Davenport K.W."/>
            <person name="Han C.S."/>
            <person name="Rubin E.M."/>
            <person name="Eisen J.A."/>
            <person name="Woyke T."/>
            <person name="Gugger M."/>
            <person name="Kerfeld C.A."/>
        </authorList>
    </citation>
    <scope>NUCLEOTIDE SEQUENCE [LARGE SCALE GENOMIC DNA]</scope>
    <source>
        <strain evidence="21">ATCC 29140 / PCC 7202</strain>
    </source>
</reference>
<feature type="transmembrane region" description="Helical" evidence="19">
    <location>
        <begin position="133"/>
        <end position="157"/>
    </location>
</feature>
<evidence type="ECO:0000256" key="16">
    <source>
        <dbReference type="ARBA" id="ARBA00032853"/>
    </source>
</evidence>
<evidence type="ECO:0000256" key="14">
    <source>
        <dbReference type="ARBA" id="ARBA00025228"/>
    </source>
</evidence>
<keyword evidence="19" id="KW-0997">Cell inner membrane</keyword>
<dbReference type="UniPathway" id="UPA00148">
    <property type="reaction ID" value="UER00238"/>
</dbReference>
<dbReference type="STRING" id="292563.Cyast_1040"/>
<evidence type="ECO:0000256" key="19">
    <source>
        <dbReference type="HAMAP-Rule" id="MF_00719"/>
    </source>
</evidence>
<comment type="cofactor">
    <cofactor evidence="1 19">
        <name>Mg(2+)</name>
        <dbReference type="ChEBI" id="CHEBI:18420"/>
    </cofactor>
</comment>
<keyword evidence="21" id="KW-1185">Reference proteome</keyword>
<feature type="transmembrane region" description="Helical" evidence="19">
    <location>
        <begin position="177"/>
        <end position="195"/>
    </location>
</feature>
<evidence type="ECO:0000256" key="8">
    <source>
        <dbReference type="ARBA" id="ARBA00022573"/>
    </source>
</evidence>
<dbReference type="EMBL" id="CP003940">
    <property type="protein sequence ID" value="AFZ47009.1"/>
    <property type="molecule type" value="Genomic_DNA"/>
</dbReference>
<evidence type="ECO:0000313" key="20">
    <source>
        <dbReference type="EMBL" id="AFZ47009.1"/>
    </source>
</evidence>
<evidence type="ECO:0000256" key="1">
    <source>
        <dbReference type="ARBA" id="ARBA00001946"/>
    </source>
</evidence>
<comment type="subcellular location">
    <subcellularLocation>
        <location evidence="19">Cell inner membrane</location>
        <topology evidence="19">Multi-pass membrane protein</topology>
    </subcellularLocation>
    <subcellularLocation>
        <location evidence="2">Cell membrane</location>
        <topology evidence="2">Multi-pass membrane protein</topology>
    </subcellularLocation>
</comment>
<evidence type="ECO:0000256" key="2">
    <source>
        <dbReference type="ARBA" id="ARBA00004651"/>
    </source>
</evidence>
<comment type="catalytic activity">
    <reaction evidence="18 19">
        <text>alpha-ribazole 5'-phosphate + adenosylcob(III)inamide-GDP = adenosylcob(III)alamin 5'-phosphate + GMP + H(+)</text>
        <dbReference type="Rhea" id="RHEA:23560"/>
        <dbReference type="ChEBI" id="CHEBI:15378"/>
        <dbReference type="ChEBI" id="CHEBI:57918"/>
        <dbReference type="ChEBI" id="CHEBI:58115"/>
        <dbReference type="ChEBI" id="CHEBI:60487"/>
        <dbReference type="ChEBI" id="CHEBI:60493"/>
        <dbReference type="EC" id="2.7.8.26"/>
    </reaction>
</comment>
<sequence>MIIILNSLLSAIAFYTIIPIPRGINLNFQKIPLWLGWIGLLIGGYLIVIDYALNIISIPSLTKAGLVVGGWIYITGGLHLDGVMDTADGLATQNPEKRLQVMADSVTGAYGVMAGIFVIGLKIFALSDISSTPWLAVLLASSWGRWAQLGAIALYPYLKEKGKGQFLKQSLNLPQDWFIGSLFIIPLVLMQISVLHQPWQTILTVNISSATIALLVGLWFRWQLQGHTGDTYGATVEWTEVFILCTMTVFF</sequence>
<evidence type="ECO:0000256" key="7">
    <source>
        <dbReference type="ARBA" id="ARBA00022475"/>
    </source>
</evidence>